<evidence type="ECO:0000256" key="1">
    <source>
        <dbReference type="SAM" id="MobiDB-lite"/>
    </source>
</evidence>
<evidence type="ECO:0000313" key="3">
    <source>
        <dbReference type="Proteomes" id="UP000076154"/>
    </source>
</evidence>
<dbReference type="AlphaFoldDB" id="A0A369J8D5"/>
<feature type="compositionally biased region" description="Polar residues" evidence="1">
    <location>
        <begin position="28"/>
        <end position="40"/>
    </location>
</feature>
<organism evidence="2 3">
    <name type="scientific">Hypsizygus marmoreus</name>
    <name type="common">White beech mushroom</name>
    <name type="synonym">Agaricus marmoreus</name>
    <dbReference type="NCBI Taxonomy" id="39966"/>
    <lineage>
        <taxon>Eukaryota</taxon>
        <taxon>Fungi</taxon>
        <taxon>Dikarya</taxon>
        <taxon>Basidiomycota</taxon>
        <taxon>Agaricomycotina</taxon>
        <taxon>Agaricomycetes</taxon>
        <taxon>Agaricomycetidae</taxon>
        <taxon>Agaricales</taxon>
        <taxon>Tricholomatineae</taxon>
        <taxon>Lyophyllaceae</taxon>
        <taxon>Hypsizygus</taxon>
    </lineage>
</organism>
<accession>A0A369J8D5</accession>
<gene>
    <name evidence="2" type="ORF">Hypma_003960</name>
</gene>
<reference evidence="2" key="1">
    <citation type="submission" date="2018-04" db="EMBL/GenBank/DDBJ databases">
        <title>Whole genome sequencing of Hypsizygus marmoreus.</title>
        <authorList>
            <person name="Choi I.-G."/>
            <person name="Min B."/>
            <person name="Kim J.-G."/>
            <person name="Kim S."/>
            <person name="Oh Y.-L."/>
            <person name="Kong W.-S."/>
            <person name="Park H."/>
            <person name="Jeong J."/>
            <person name="Song E.-S."/>
        </authorList>
    </citation>
    <scope>NUCLEOTIDE SEQUENCE [LARGE SCALE GENOMIC DNA]</scope>
    <source>
        <strain evidence="2">51987-8</strain>
    </source>
</reference>
<evidence type="ECO:0000313" key="2">
    <source>
        <dbReference type="EMBL" id="RDB15724.1"/>
    </source>
</evidence>
<feature type="region of interest" description="Disordered" evidence="1">
    <location>
        <begin position="229"/>
        <end position="251"/>
    </location>
</feature>
<dbReference type="EMBL" id="LUEZ02000143">
    <property type="protein sequence ID" value="RDB15724.1"/>
    <property type="molecule type" value="Genomic_DNA"/>
</dbReference>
<dbReference type="InParanoid" id="A0A369J8D5"/>
<feature type="compositionally biased region" description="Polar residues" evidence="1">
    <location>
        <begin position="108"/>
        <end position="121"/>
    </location>
</feature>
<feature type="compositionally biased region" description="Basic and acidic residues" evidence="1">
    <location>
        <begin position="236"/>
        <end position="251"/>
    </location>
</feature>
<proteinExistence type="predicted"/>
<feature type="compositionally biased region" description="Polar residues" evidence="1">
    <location>
        <begin position="70"/>
        <end position="90"/>
    </location>
</feature>
<keyword evidence="3" id="KW-1185">Reference proteome</keyword>
<comment type="caution">
    <text evidence="2">The sequence shown here is derived from an EMBL/GenBank/DDBJ whole genome shotgun (WGS) entry which is preliminary data.</text>
</comment>
<sequence>MSYASPKSKSKRPGGATPHAPHAYGVHSPNTESFYAQSPQSKSSRRTSLLSSIHPHDSTPKSTSTRHSKYSQATLQPASHVSHPGSSTAYSPRAHEAPVHRIPRSRAGSMSASHSAPQLSYNPGMDPHSAPRVPHPGSFGAPYGSPQATQYGSGPEIPYGAGQAANYYNPPPPPQTARPAVYATGAMVWGEAPGGRWCTIMEATPTAHPQMLTMGLQAYGGGTLAEVEEEEEEEEAARHYGYDRMYGRGHR</sequence>
<name>A0A369J8D5_HYPMA</name>
<protein>
    <submittedName>
        <fullName evidence="2">Uncharacterized protein</fullName>
    </submittedName>
</protein>
<feature type="region of interest" description="Disordered" evidence="1">
    <location>
        <begin position="1"/>
        <end position="156"/>
    </location>
</feature>
<dbReference type="Proteomes" id="UP000076154">
    <property type="component" value="Unassembled WGS sequence"/>
</dbReference>